<dbReference type="GO" id="GO:0008299">
    <property type="term" value="P:isoprenoid biosynthetic process"/>
    <property type="evidence" value="ECO:0007669"/>
    <property type="project" value="InterPro"/>
</dbReference>
<organism evidence="8 9">
    <name type="scientific">Streptomyces mashuensis</name>
    <dbReference type="NCBI Taxonomy" id="33904"/>
    <lineage>
        <taxon>Bacteria</taxon>
        <taxon>Bacillati</taxon>
        <taxon>Actinomycetota</taxon>
        <taxon>Actinomycetes</taxon>
        <taxon>Kitasatosporales</taxon>
        <taxon>Streptomycetaceae</taxon>
        <taxon>Streptomyces</taxon>
    </lineage>
</organism>
<protein>
    <submittedName>
        <fullName evidence="8">Polyprenyl synthetase</fullName>
    </submittedName>
</protein>
<dbReference type="GO" id="GO:0004659">
    <property type="term" value="F:prenyltransferase activity"/>
    <property type="evidence" value="ECO:0007669"/>
    <property type="project" value="InterPro"/>
</dbReference>
<keyword evidence="4" id="KW-0479">Metal-binding</keyword>
<keyword evidence="9" id="KW-1185">Reference proteome</keyword>
<dbReference type="GO" id="GO:0046872">
    <property type="term" value="F:metal ion binding"/>
    <property type="evidence" value="ECO:0007669"/>
    <property type="project" value="UniProtKB-KW"/>
</dbReference>
<dbReference type="CDD" id="cd00685">
    <property type="entry name" value="Trans_IPPS_HT"/>
    <property type="match status" value="1"/>
</dbReference>
<dbReference type="Gene3D" id="1.10.600.10">
    <property type="entry name" value="Farnesyl Diphosphate Synthase"/>
    <property type="match status" value="1"/>
</dbReference>
<proteinExistence type="inferred from homology"/>
<dbReference type="PROSITE" id="PS00723">
    <property type="entry name" value="POLYPRENYL_SYNTHASE_1"/>
    <property type="match status" value="1"/>
</dbReference>
<dbReference type="InterPro" id="IPR008949">
    <property type="entry name" value="Isoprenoid_synthase_dom_sf"/>
</dbReference>
<dbReference type="PANTHER" id="PTHR12001:SF69">
    <property type="entry name" value="ALL TRANS-POLYPRENYL-DIPHOSPHATE SYNTHASE PDSS1"/>
    <property type="match status" value="1"/>
</dbReference>
<evidence type="ECO:0000256" key="2">
    <source>
        <dbReference type="ARBA" id="ARBA00006706"/>
    </source>
</evidence>
<dbReference type="PROSITE" id="PS00444">
    <property type="entry name" value="POLYPRENYL_SYNTHASE_2"/>
    <property type="match status" value="1"/>
</dbReference>
<dbReference type="InterPro" id="IPR033749">
    <property type="entry name" value="Polyprenyl_synt_CS"/>
</dbReference>
<evidence type="ECO:0000313" key="9">
    <source>
        <dbReference type="Proteomes" id="UP000638313"/>
    </source>
</evidence>
<dbReference type="InterPro" id="IPR000092">
    <property type="entry name" value="Polyprenyl_synt"/>
</dbReference>
<evidence type="ECO:0000256" key="3">
    <source>
        <dbReference type="ARBA" id="ARBA00022679"/>
    </source>
</evidence>
<evidence type="ECO:0000256" key="7">
    <source>
        <dbReference type="SAM" id="MobiDB-lite"/>
    </source>
</evidence>
<feature type="region of interest" description="Disordered" evidence="7">
    <location>
        <begin position="1"/>
        <end position="27"/>
    </location>
</feature>
<dbReference type="Pfam" id="PF00348">
    <property type="entry name" value="polyprenyl_synt"/>
    <property type="match status" value="1"/>
</dbReference>
<evidence type="ECO:0000256" key="6">
    <source>
        <dbReference type="RuleBase" id="RU004466"/>
    </source>
</evidence>
<dbReference type="SFLD" id="SFLDS00005">
    <property type="entry name" value="Isoprenoid_Synthase_Type_I"/>
    <property type="match status" value="1"/>
</dbReference>
<sequence length="363" mass="39552">MTTTPEGALPVTLPAQQPARGRPPGPGDDFCARLWSELLADELPRYEGILDTALAPQRPYLTENEYALYGSGKRLRPAVLLLCARLAQESGPLPEKALRGAVSLEMLHIATLVHDDVVDGSALRRGLPSVNAVRGTETAVLVGDLQFVQAVRGFADAIEHGDDMRLVRLVLDAAFEICCGELDELTVDPSWDPAVLTDRYWRTAERKTAELFGLAAESGVLLAGGHRSDARRAGFYGRRIGRAFQVMDDLFDLVQDPADSGKPLGVDLLRRRASLPLIYAMAELGPGHRVSRVMRGEDLGDQDGPDGIRRVTAEIRASSGFARAYADARAQALDAIEHLRPFPAGRYRHALEDLALHVVDRVP</sequence>
<keyword evidence="3 6" id="KW-0808">Transferase</keyword>
<dbReference type="SUPFAM" id="SSF48576">
    <property type="entry name" value="Terpenoid synthases"/>
    <property type="match status" value="1"/>
</dbReference>
<accession>A0A919B5K7</accession>
<gene>
    <name evidence="8" type="ORF">GCM10010218_37980</name>
</gene>
<dbReference type="AlphaFoldDB" id="A0A919B5K7"/>
<name>A0A919B5K7_9ACTN</name>
<reference evidence="8" key="2">
    <citation type="submission" date="2020-09" db="EMBL/GenBank/DDBJ databases">
        <authorList>
            <person name="Sun Q."/>
            <person name="Ohkuma M."/>
        </authorList>
    </citation>
    <scope>NUCLEOTIDE SEQUENCE</scope>
    <source>
        <strain evidence="8">JCM 4059</strain>
    </source>
</reference>
<reference evidence="8" key="1">
    <citation type="journal article" date="2014" name="Int. J. Syst. Evol. Microbiol.">
        <title>Complete genome sequence of Corynebacterium casei LMG S-19264T (=DSM 44701T), isolated from a smear-ripened cheese.</title>
        <authorList>
            <consortium name="US DOE Joint Genome Institute (JGI-PGF)"/>
            <person name="Walter F."/>
            <person name="Albersmeier A."/>
            <person name="Kalinowski J."/>
            <person name="Ruckert C."/>
        </authorList>
    </citation>
    <scope>NUCLEOTIDE SEQUENCE</scope>
    <source>
        <strain evidence="8">JCM 4059</strain>
    </source>
</reference>
<evidence type="ECO:0000256" key="5">
    <source>
        <dbReference type="ARBA" id="ARBA00022842"/>
    </source>
</evidence>
<comment type="caution">
    <text evidence="8">The sequence shown here is derived from an EMBL/GenBank/DDBJ whole genome shotgun (WGS) entry which is preliminary data.</text>
</comment>
<keyword evidence="5" id="KW-0460">Magnesium</keyword>
<dbReference type="Proteomes" id="UP000638313">
    <property type="component" value="Unassembled WGS sequence"/>
</dbReference>
<evidence type="ECO:0000256" key="4">
    <source>
        <dbReference type="ARBA" id="ARBA00022723"/>
    </source>
</evidence>
<evidence type="ECO:0000313" key="8">
    <source>
        <dbReference type="EMBL" id="GHF52925.1"/>
    </source>
</evidence>
<dbReference type="EMBL" id="BNBD01000007">
    <property type="protein sequence ID" value="GHF52925.1"/>
    <property type="molecule type" value="Genomic_DNA"/>
</dbReference>
<comment type="cofactor">
    <cofactor evidence="1">
        <name>Mg(2+)</name>
        <dbReference type="ChEBI" id="CHEBI:18420"/>
    </cofactor>
</comment>
<evidence type="ECO:0000256" key="1">
    <source>
        <dbReference type="ARBA" id="ARBA00001946"/>
    </source>
</evidence>
<dbReference type="PANTHER" id="PTHR12001">
    <property type="entry name" value="GERANYLGERANYL PYROPHOSPHATE SYNTHASE"/>
    <property type="match status" value="1"/>
</dbReference>
<comment type="similarity">
    <text evidence="2 6">Belongs to the FPP/GGPP synthase family.</text>
</comment>
<dbReference type="RefSeq" id="WP_190130823.1">
    <property type="nucleotide sequence ID" value="NZ_BNBD01000007.1"/>
</dbReference>